<gene>
    <name evidence="5" type="ORF">MQE36_05260</name>
</gene>
<dbReference type="RefSeq" id="WP_242938126.1">
    <property type="nucleotide sequence ID" value="NZ_CP094326.1"/>
</dbReference>
<accession>A0ABY3YPQ1</accession>
<keyword evidence="5" id="KW-0675">Receptor</keyword>
<dbReference type="Gene3D" id="2.40.170.20">
    <property type="entry name" value="TonB-dependent receptor, beta-barrel domain"/>
    <property type="match status" value="1"/>
</dbReference>
<dbReference type="PANTHER" id="PTHR40980">
    <property type="entry name" value="PLUG DOMAIN-CONTAINING PROTEIN"/>
    <property type="match status" value="1"/>
</dbReference>
<reference evidence="5 6" key="1">
    <citation type="journal article" date="2018" name="Int. J. Syst. Evol. Microbiol.">
        <title>Zhouia spongiae sp. nov., isolated from a marine sponge.</title>
        <authorList>
            <person name="Zhuang L."/>
            <person name="Lin B."/>
            <person name="Qin F."/>
            <person name="Luo L."/>
        </authorList>
    </citation>
    <scope>NUCLEOTIDE SEQUENCE [LARGE SCALE GENOMIC DNA]</scope>
    <source>
        <strain evidence="5 6">HN-Y44</strain>
    </source>
</reference>
<keyword evidence="2" id="KW-0472">Membrane</keyword>
<organism evidence="5 6">
    <name type="scientific">Zhouia spongiae</name>
    <dbReference type="NCBI Taxonomy" id="2202721"/>
    <lineage>
        <taxon>Bacteria</taxon>
        <taxon>Pseudomonadati</taxon>
        <taxon>Bacteroidota</taxon>
        <taxon>Flavobacteriia</taxon>
        <taxon>Flavobacteriales</taxon>
        <taxon>Flavobacteriaceae</taxon>
        <taxon>Zhouia</taxon>
    </lineage>
</organism>
<dbReference type="InterPro" id="IPR008969">
    <property type="entry name" value="CarboxyPept-like_regulatory"/>
</dbReference>
<dbReference type="SUPFAM" id="SSF56935">
    <property type="entry name" value="Porins"/>
    <property type="match status" value="1"/>
</dbReference>
<protein>
    <submittedName>
        <fullName evidence="5">TonB-dependent receptor</fullName>
    </submittedName>
</protein>
<comment type="subcellular location">
    <subcellularLocation>
        <location evidence="1">Cell outer membrane</location>
    </subcellularLocation>
</comment>
<keyword evidence="3" id="KW-0998">Cell outer membrane</keyword>
<keyword evidence="6" id="KW-1185">Reference proteome</keyword>
<dbReference type="Pfam" id="PF13715">
    <property type="entry name" value="CarbopepD_reg_2"/>
    <property type="match status" value="1"/>
</dbReference>
<evidence type="ECO:0000313" key="6">
    <source>
        <dbReference type="Proteomes" id="UP000829476"/>
    </source>
</evidence>
<dbReference type="Pfam" id="PF14905">
    <property type="entry name" value="OMP_b-brl_3"/>
    <property type="match status" value="1"/>
</dbReference>
<sequence>MLKNVTKLISYIFVLSLYHGYAQEFYISGNITAEDHEPLVYANVFLLSSTDSTMVKAVSSDAKGAFVLEKLEKGNYILKSSYVGYKEHFYDLSLDGSKKGINLVLVKIIEELEGVVVNRPTIERKADRLTFNVANTSLSNVSSLDIIRQTPGVIVNNGSILVKNTSASVYINDREVYLSGEELSRLLANYSGSNIQSVEVITNPSAKYNAEAGTVINIITSKSISIGYKGSIEGRWTQAVFPKYALGTSHYYKGNTVDAFLNYSYNPGKEYKHDDSYVNWFDGDNPDGSWESDFKKITHSYAHQVNVILDFKLNKKSHLNLSSHIWYAPNTTLENKMRTRVLDVNKNLDSYFLTNSDINNDKSNMSFTGDYELKIGQNGTKMDLVSEYIYYQNDQDQYLETNYFNPDDSHSNMRSFDFTAKQKNNIFTQGVDFSIPIKEALIETGAKYNSHNSNSYVIYAGNVVPLNVVDDHFKYKESVYAGYAQYSNDWDKWSLSTGVRGEYTDVEANSIALGEINTRKYFELFPTANVSYSPSENHQYSVMYKRSLERPKYSSLNPYRYYSNENQYISGNPRLTRAIDNKIAFDYTYKGKYIFSLYYQNINNNLSRLIFQDNENRTSLESIYNIEQEFQYSLDFTYYGYITDWWYLYTYMSGFYIENEFTAIQSGHTMQRNHTWGYLGQAYNQLSLSDDGTLNTNFTLYYLSNFISGSYKMKNQFYIDLGVTKTLWDKRADISLNITDLFNTNKMWLRSRYLNQDNGFIARQENRSISLGFKYKFGNFRLSDNNRETRSQEQDRLEEKSVL</sequence>
<name>A0ABY3YPQ1_9FLAO</name>
<dbReference type="SUPFAM" id="SSF49464">
    <property type="entry name" value="Carboxypeptidase regulatory domain-like"/>
    <property type="match status" value="1"/>
</dbReference>
<evidence type="ECO:0000256" key="2">
    <source>
        <dbReference type="ARBA" id="ARBA00023136"/>
    </source>
</evidence>
<dbReference type="InterPro" id="IPR036942">
    <property type="entry name" value="Beta-barrel_TonB_sf"/>
</dbReference>
<dbReference type="Proteomes" id="UP000829476">
    <property type="component" value="Chromosome"/>
</dbReference>
<proteinExistence type="predicted"/>
<evidence type="ECO:0000313" key="5">
    <source>
        <dbReference type="EMBL" id="UNY99754.1"/>
    </source>
</evidence>
<evidence type="ECO:0000256" key="3">
    <source>
        <dbReference type="ARBA" id="ARBA00023237"/>
    </source>
</evidence>
<dbReference type="EMBL" id="CP094326">
    <property type="protein sequence ID" value="UNY99754.1"/>
    <property type="molecule type" value="Genomic_DNA"/>
</dbReference>
<evidence type="ECO:0000259" key="4">
    <source>
        <dbReference type="Pfam" id="PF14905"/>
    </source>
</evidence>
<dbReference type="PANTHER" id="PTHR40980:SF3">
    <property type="entry name" value="TONB-DEPENDENT RECEPTOR-LIKE BETA-BARREL DOMAIN-CONTAINING PROTEIN"/>
    <property type="match status" value="1"/>
</dbReference>
<dbReference type="Gene3D" id="2.60.40.1120">
    <property type="entry name" value="Carboxypeptidase-like, regulatory domain"/>
    <property type="match status" value="1"/>
</dbReference>
<feature type="domain" description="Outer membrane protein beta-barrel" evidence="4">
    <location>
        <begin position="374"/>
        <end position="775"/>
    </location>
</feature>
<dbReference type="InterPro" id="IPR041700">
    <property type="entry name" value="OMP_b-brl_3"/>
</dbReference>
<evidence type="ECO:0000256" key="1">
    <source>
        <dbReference type="ARBA" id="ARBA00004442"/>
    </source>
</evidence>